<dbReference type="GO" id="GO:0032456">
    <property type="term" value="P:endocytic recycling"/>
    <property type="evidence" value="ECO:0007669"/>
    <property type="project" value="InterPro"/>
</dbReference>
<gene>
    <name evidence="6" type="ORF">TCLT_LOCUS3899</name>
</gene>
<protein>
    <submittedName>
        <fullName evidence="8">UPF0505 protein C16orf62 homolog</fullName>
    </submittedName>
</protein>
<organism evidence="8">
    <name type="scientific">Thelazia callipaeda</name>
    <name type="common">Oriental eyeworm</name>
    <name type="synonym">Parasitic nematode</name>
    <dbReference type="NCBI Taxonomy" id="103827"/>
    <lineage>
        <taxon>Eukaryota</taxon>
        <taxon>Metazoa</taxon>
        <taxon>Ecdysozoa</taxon>
        <taxon>Nematoda</taxon>
        <taxon>Chromadorea</taxon>
        <taxon>Rhabditida</taxon>
        <taxon>Spirurina</taxon>
        <taxon>Spiruromorpha</taxon>
        <taxon>Thelazioidea</taxon>
        <taxon>Thelaziidae</taxon>
        <taxon>Thelazia</taxon>
    </lineage>
</organism>
<proteinExistence type="inferred from homology"/>
<evidence type="ECO:0000313" key="7">
    <source>
        <dbReference type="Proteomes" id="UP000276776"/>
    </source>
</evidence>
<name>A0A0N5CUG8_THECL</name>
<dbReference type="GO" id="GO:0015031">
    <property type="term" value="P:protein transport"/>
    <property type="evidence" value="ECO:0007669"/>
    <property type="project" value="UniProtKB-KW"/>
</dbReference>
<dbReference type="PANTHER" id="PTHR13673">
    <property type="entry name" value="ESOPHAGEAL CANCER ASSOCIATED PROTEIN"/>
    <property type="match status" value="1"/>
</dbReference>
<sequence>MYGNVDVILSRSDIRMNGLFNDSLVTWKWKIQNRSWEKEAESWKCPGATVLIDPLSSPTSPVSSLEKQENQVHKREKPEFADPLGWLTLNVNIFLLFLCGAVVEKRSAFAITEDIPTITKQKVEPKLINTLVSSDDDLITLSEKELPGFVPWSVKKQDILKHFSNINDSKSSYLHCVPGLKKTDLPVTNRVAQRFEQLENIHDWKQITEHSNVQVLSKIKELQKNLELTWVKGKRITTINIAVEITRILSSVSTPEFYVRVFVYVTDILDRFGYLVYDRLYSKANQERLEAGLSQLCSNFEVNDIPKNTRDTAMNWFCKIGDIRELLPRFYVESALIGCIRFFDAESLKVNLMRLAKIPVLLPNLLVSSYARVYLCHVAMRLIPNDRAPHWKCLNDQINAVSFTVLPSLIPALEWIIQCVTYNGRKCELEKMLLNFSKDNEKRTIVLPLFLRALSSDYISKNVLDLMELLVSIVFSKNDNIVCFQIIANDDVRGPELCVFGEQLMENNMMNDVRQFIFKNCWQKTIKLLDIRDFIECSTVWIEFAARYFSLDEVSVVLEAIIKRVTANKVCQKILTLIRNIFAAVNNMTFIQQKYESFLNELLGIMEKITHWVDNIESLLILPSFQKFVDFFRTEQQRGNCAIMILLAFINSCELSSVSDLQLANQVLNICQLLHDSLNALSTEEEKHRSSYHIVRALNRFNLQSDPEQALDFYVDARAALSNLDNVIAYLVTEVCSLGLYVARQEQISQAGKIFIRACVAYAFITIASLSSVVIKIELYMQAGILSLVGSSLPQLDGILRSSIEELARAQNLSASCYRSLCCSFLAFLVLVPDSPNKNPLYMFNAFLNAIARYPWQNGAVEHGQLLLDCIWYLSTIIQPELPYHLMYGDIQSNDTLYGSSKIFTEAVEEKNEIVMGRLEDVYKQDKRKLSVLATEILEVILALGDVELLTSLILELYIDCIARPELKERRKFILKRIEYLADKKGELKTLYKQLCDLEYSCLKNR</sequence>
<comment type="subcellular location">
    <subcellularLocation>
        <location evidence="1">Endosome</location>
    </subcellularLocation>
</comment>
<keyword evidence="4" id="KW-0967">Endosome</keyword>
<evidence type="ECO:0000256" key="4">
    <source>
        <dbReference type="ARBA" id="ARBA00022753"/>
    </source>
</evidence>
<dbReference type="STRING" id="103827.A0A0N5CUG8"/>
<keyword evidence="7" id="KW-1185">Reference proteome</keyword>
<dbReference type="OMA" id="RVEVCKN"/>
<evidence type="ECO:0000256" key="2">
    <source>
        <dbReference type="ARBA" id="ARBA00010704"/>
    </source>
</evidence>
<dbReference type="EMBL" id="UYYF01004269">
    <property type="protein sequence ID" value="VDN00929.1"/>
    <property type="molecule type" value="Genomic_DNA"/>
</dbReference>
<evidence type="ECO:0000256" key="3">
    <source>
        <dbReference type="ARBA" id="ARBA00022448"/>
    </source>
</evidence>
<dbReference type="WBParaSite" id="TCLT_0000391001-mRNA-1">
    <property type="protein sequence ID" value="TCLT_0000391001-mRNA-1"/>
    <property type="gene ID" value="TCLT_0000391001"/>
</dbReference>
<comment type="similarity">
    <text evidence="2">Belongs to the VPS35L family.</text>
</comment>
<dbReference type="InterPro" id="IPR029705">
    <property type="entry name" value="VPS35L"/>
</dbReference>
<keyword evidence="3" id="KW-0813">Transport</keyword>
<evidence type="ECO:0000313" key="6">
    <source>
        <dbReference type="EMBL" id="VDN00929.1"/>
    </source>
</evidence>
<evidence type="ECO:0000313" key="8">
    <source>
        <dbReference type="WBParaSite" id="TCLT_0000391001-mRNA-1"/>
    </source>
</evidence>
<evidence type="ECO:0000256" key="5">
    <source>
        <dbReference type="ARBA" id="ARBA00022927"/>
    </source>
</evidence>
<dbReference type="AlphaFoldDB" id="A0A0N5CUG8"/>
<dbReference type="OrthoDB" id="1734063at2759"/>
<evidence type="ECO:0000256" key="1">
    <source>
        <dbReference type="ARBA" id="ARBA00004177"/>
    </source>
</evidence>
<dbReference type="GO" id="GO:0005768">
    <property type="term" value="C:endosome"/>
    <property type="evidence" value="ECO:0007669"/>
    <property type="project" value="UniProtKB-SubCell"/>
</dbReference>
<accession>A0A0N5CUG8</accession>
<keyword evidence="5" id="KW-0653">Protein transport</keyword>
<dbReference type="Proteomes" id="UP000276776">
    <property type="component" value="Unassembled WGS sequence"/>
</dbReference>
<dbReference type="PANTHER" id="PTHR13673:SF0">
    <property type="entry name" value="VPS35 ENDOSOMAL PROTEIN-SORTING FACTOR-LIKE"/>
    <property type="match status" value="1"/>
</dbReference>
<reference evidence="6 7" key="2">
    <citation type="submission" date="2018-11" db="EMBL/GenBank/DDBJ databases">
        <authorList>
            <consortium name="Pathogen Informatics"/>
        </authorList>
    </citation>
    <scope>NUCLEOTIDE SEQUENCE [LARGE SCALE GENOMIC DNA]</scope>
</reference>
<reference evidence="8" key="1">
    <citation type="submission" date="2017-02" db="UniProtKB">
        <authorList>
            <consortium name="WormBaseParasite"/>
        </authorList>
    </citation>
    <scope>IDENTIFICATION</scope>
</reference>